<organism evidence="2 3">
    <name type="scientific">Ceratodon purpureus</name>
    <name type="common">Fire moss</name>
    <name type="synonym">Dicranum purpureum</name>
    <dbReference type="NCBI Taxonomy" id="3225"/>
    <lineage>
        <taxon>Eukaryota</taxon>
        <taxon>Viridiplantae</taxon>
        <taxon>Streptophyta</taxon>
        <taxon>Embryophyta</taxon>
        <taxon>Bryophyta</taxon>
        <taxon>Bryophytina</taxon>
        <taxon>Bryopsida</taxon>
        <taxon>Dicranidae</taxon>
        <taxon>Pseudoditrichales</taxon>
        <taxon>Ditrichaceae</taxon>
        <taxon>Ceratodon</taxon>
    </lineage>
</organism>
<feature type="chain" id="PRO_5035876292" description="NADH dehydrogenase subunit 4L" evidence="1">
    <location>
        <begin position="17"/>
        <end position="60"/>
    </location>
</feature>
<dbReference type="EMBL" id="CM026422">
    <property type="protein sequence ID" value="KAG0587578.1"/>
    <property type="molecule type" value="Genomic_DNA"/>
</dbReference>
<sequence>MVLMLMLMGVMIRGLSLNGDVFLGLNLFHGLNGCGMMVLLLGKGGNGFVGGRLEWVLGLV</sequence>
<evidence type="ECO:0000256" key="1">
    <source>
        <dbReference type="SAM" id="SignalP"/>
    </source>
</evidence>
<evidence type="ECO:0008006" key="4">
    <source>
        <dbReference type="Google" id="ProtNLM"/>
    </source>
</evidence>
<dbReference type="AlphaFoldDB" id="A0A8T0IXU8"/>
<protein>
    <recommendedName>
        <fullName evidence="4">NADH dehydrogenase subunit 4L</fullName>
    </recommendedName>
</protein>
<dbReference type="Proteomes" id="UP000822688">
    <property type="component" value="Chromosome 2"/>
</dbReference>
<keyword evidence="1" id="KW-0732">Signal</keyword>
<feature type="signal peptide" evidence="1">
    <location>
        <begin position="1"/>
        <end position="16"/>
    </location>
</feature>
<evidence type="ECO:0000313" key="2">
    <source>
        <dbReference type="EMBL" id="KAG0587578.1"/>
    </source>
</evidence>
<name>A0A8T0IXU8_CERPU</name>
<accession>A0A8T0IXU8</accession>
<evidence type="ECO:0000313" key="3">
    <source>
        <dbReference type="Proteomes" id="UP000822688"/>
    </source>
</evidence>
<comment type="caution">
    <text evidence="2">The sequence shown here is derived from an EMBL/GenBank/DDBJ whole genome shotgun (WGS) entry which is preliminary data.</text>
</comment>
<proteinExistence type="predicted"/>
<reference evidence="2" key="1">
    <citation type="submission" date="2020-06" db="EMBL/GenBank/DDBJ databases">
        <title>WGS assembly of Ceratodon purpureus strain R40.</title>
        <authorList>
            <person name="Carey S.B."/>
            <person name="Jenkins J."/>
            <person name="Shu S."/>
            <person name="Lovell J.T."/>
            <person name="Sreedasyam A."/>
            <person name="Maumus F."/>
            <person name="Tiley G.P."/>
            <person name="Fernandez-Pozo N."/>
            <person name="Barry K."/>
            <person name="Chen C."/>
            <person name="Wang M."/>
            <person name="Lipzen A."/>
            <person name="Daum C."/>
            <person name="Saski C.A."/>
            <person name="Payton A.C."/>
            <person name="Mcbreen J.C."/>
            <person name="Conrad R.E."/>
            <person name="Kollar L.M."/>
            <person name="Olsson S."/>
            <person name="Huttunen S."/>
            <person name="Landis J.B."/>
            <person name="Wickett N.J."/>
            <person name="Johnson M.G."/>
            <person name="Rensing S.A."/>
            <person name="Grimwood J."/>
            <person name="Schmutz J."/>
            <person name="Mcdaniel S.F."/>
        </authorList>
    </citation>
    <scope>NUCLEOTIDE SEQUENCE</scope>
    <source>
        <strain evidence="2">R40</strain>
    </source>
</reference>
<gene>
    <name evidence="2" type="ORF">KC19_2G174400</name>
</gene>
<keyword evidence="3" id="KW-1185">Reference proteome</keyword>